<feature type="transmembrane region" description="Helical" evidence="2">
    <location>
        <begin position="85"/>
        <end position="106"/>
    </location>
</feature>
<sequence>MSTDGPAWPAPVGVGAAEAAALAAPRPARRGGWVRHAALVGALAVAGVPLGLLWQALAPDVPLRMTAAGPALTSPQPEQFAAADAWFTMLGAGLGGAAAVAAWVLLRRYRGVGQLGALVLGAVAAGVVAWWVGRQIGLADYRALLDSAAGTRLAKPADLRATQVYRLGGVLPLVRGDVLAPALCAATAYTLLAGWSRFTTLRRHEEDALAWARPAWPVLAGVPGADGGAQAEGGVQADGGAQAAGGGGPGAGAGPVSSAGDGWSTGPGAAAPPGSGPAAPPPG</sequence>
<evidence type="ECO:0008006" key="5">
    <source>
        <dbReference type="Google" id="ProtNLM"/>
    </source>
</evidence>
<feature type="compositionally biased region" description="Gly residues" evidence="1">
    <location>
        <begin position="242"/>
        <end position="253"/>
    </location>
</feature>
<feature type="compositionally biased region" description="Low complexity" evidence="1">
    <location>
        <begin position="232"/>
        <end position="241"/>
    </location>
</feature>
<keyword evidence="4" id="KW-1185">Reference proteome</keyword>
<feature type="compositionally biased region" description="Low complexity" evidence="1">
    <location>
        <begin position="254"/>
        <end position="273"/>
    </location>
</feature>
<keyword evidence="2" id="KW-0812">Transmembrane</keyword>
<dbReference type="EMBL" id="BMQC01000005">
    <property type="protein sequence ID" value="GGK25943.1"/>
    <property type="molecule type" value="Genomic_DNA"/>
</dbReference>
<dbReference type="Proteomes" id="UP000662200">
    <property type="component" value="Unassembled WGS sequence"/>
</dbReference>
<feature type="transmembrane region" description="Helical" evidence="2">
    <location>
        <begin position="115"/>
        <end position="133"/>
    </location>
</feature>
<keyword evidence="2" id="KW-1133">Transmembrane helix</keyword>
<reference evidence="3" key="1">
    <citation type="journal article" date="2014" name="Int. J. Syst. Evol. Microbiol.">
        <title>Complete genome sequence of Corynebacterium casei LMG S-19264T (=DSM 44701T), isolated from a smear-ripened cheese.</title>
        <authorList>
            <consortium name="US DOE Joint Genome Institute (JGI-PGF)"/>
            <person name="Walter F."/>
            <person name="Albersmeier A."/>
            <person name="Kalinowski J."/>
            <person name="Ruckert C."/>
        </authorList>
    </citation>
    <scope>NUCLEOTIDE SEQUENCE</scope>
    <source>
        <strain evidence="3">JCM 3091</strain>
    </source>
</reference>
<feature type="region of interest" description="Disordered" evidence="1">
    <location>
        <begin position="223"/>
        <end position="283"/>
    </location>
</feature>
<organism evidence="3 4">
    <name type="scientific">Pilimelia terevasa</name>
    <dbReference type="NCBI Taxonomy" id="53372"/>
    <lineage>
        <taxon>Bacteria</taxon>
        <taxon>Bacillati</taxon>
        <taxon>Actinomycetota</taxon>
        <taxon>Actinomycetes</taxon>
        <taxon>Micromonosporales</taxon>
        <taxon>Micromonosporaceae</taxon>
        <taxon>Pilimelia</taxon>
    </lineage>
</organism>
<accession>A0A8J3BMX1</accession>
<gene>
    <name evidence="3" type="ORF">GCM10010124_18090</name>
</gene>
<dbReference type="RefSeq" id="WP_189113779.1">
    <property type="nucleotide sequence ID" value="NZ_BMQC01000005.1"/>
</dbReference>
<feature type="transmembrane region" description="Helical" evidence="2">
    <location>
        <begin position="37"/>
        <end position="57"/>
    </location>
</feature>
<name>A0A8J3BMX1_9ACTN</name>
<evidence type="ECO:0000256" key="1">
    <source>
        <dbReference type="SAM" id="MobiDB-lite"/>
    </source>
</evidence>
<evidence type="ECO:0000313" key="3">
    <source>
        <dbReference type="EMBL" id="GGK25943.1"/>
    </source>
</evidence>
<keyword evidence="2" id="KW-0472">Membrane</keyword>
<proteinExistence type="predicted"/>
<comment type="caution">
    <text evidence="3">The sequence shown here is derived from an EMBL/GenBank/DDBJ whole genome shotgun (WGS) entry which is preliminary data.</text>
</comment>
<evidence type="ECO:0000313" key="4">
    <source>
        <dbReference type="Proteomes" id="UP000662200"/>
    </source>
</evidence>
<protein>
    <recommendedName>
        <fullName evidence="5">DUF2567 domain-containing protein</fullName>
    </recommendedName>
</protein>
<dbReference type="AlphaFoldDB" id="A0A8J3BMX1"/>
<feature type="compositionally biased region" description="Pro residues" evidence="1">
    <location>
        <begin position="274"/>
        <end position="283"/>
    </location>
</feature>
<evidence type="ECO:0000256" key="2">
    <source>
        <dbReference type="SAM" id="Phobius"/>
    </source>
</evidence>
<reference evidence="3" key="2">
    <citation type="submission" date="2020-09" db="EMBL/GenBank/DDBJ databases">
        <authorList>
            <person name="Sun Q."/>
            <person name="Ohkuma M."/>
        </authorList>
    </citation>
    <scope>NUCLEOTIDE SEQUENCE</scope>
    <source>
        <strain evidence="3">JCM 3091</strain>
    </source>
</reference>